<accession>D3QAJ0</accession>
<evidence type="ECO:0000256" key="1">
    <source>
        <dbReference type="ARBA" id="ARBA00006987"/>
    </source>
</evidence>
<dbReference type="PROSITE" id="PS51257">
    <property type="entry name" value="PROKAR_LIPOPROTEIN"/>
    <property type="match status" value="1"/>
</dbReference>
<dbReference type="STRING" id="446470.Snas_3102"/>
<dbReference type="InterPro" id="IPR005064">
    <property type="entry name" value="BUG"/>
</dbReference>
<feature type="signal peptide" evidence="2">
    <location>
        <begin position="1"/>
        <end position="33"/>
    </location>
</feature>
<feature type="chain" id="PRO_5003048368" evidence="2">
    <location>
        <begin position="34"/>
        <end position="338"/>
    </location>
</feature>
<evidence type="ECO:0000256" key="2">
    <source>
        <dbReference type="SAM" id="SignalP"/>
    </source>
</evidence>
<keyword evidence="2" id="KW-0732">Signal</keyword>
<dbReference type="Gene3D" id="3.40.190.10">
    <property type="entry name" value="Periplasmic binding protein-like II"/>
    <property type="match status" value="1"/>
</dbReference>
<keyword evidence="4" id="KW-1185">Reference proteome</keyword>
<dbReference type="KEGG" id="sna:Snas_3102"/>
<dbReference type="Proteomes" id="UP000000844">
    <property type="component" value="Chromosome"/>
</dbReference>
<dbReference type="PANTHER" id="PTHR42928">
    <property type="entry name" value="TRICARBOXYLATE-BINDING PROTEIN"/>
    <property type="match status" value="1"/>
</dbReference>
<dbReference type="RefSeq" id="WP_013018344.1">
    <property type="nucleotide sequence ID" value="NC_013947.1"/>
</dbReference>
<dbReference type="EMBL" id="CP001778">
    <property type="protein sequence ID" value="ADD42773.1"/>
    <property type="molecule type" value="Genomic_DNA"/>
</dbReference>
<dbReference type="HOGENOM" id="CLU_045683_1_0_11"/>
<dbReference type="AlphaFoldDB" id="D3QAJ0"/>
<name>D3QAJ0_STANL</name>
<dbReference type="PIRSF" id="PIRSF017082">
    <property type="entry name" value="YflP"/>
    <property type="match status" value="1"/>
</dbReference>
<protein>
    <submittedName>
        <fullName evidence="3">Uncharacterized protein</fullName>
    </submittedName>
</protein>
<evidence type="ECO:0000313" key="4">
    <source>
        <dbReference type="Proteomes" id="UP000000844"/>
    </source>
</evidence>
<dbReference type="PANTHER" id="PTHR42928:SF3">
    <property type="entry name" value="UPF0065 PROTEIN YFLP"/>
    <property type="match status" value="1"/>
</dbReference>
<dbReference type="Pfam" id="PF03401">
    <property type="entry name" value="TctC"/>
    <property type="match status" value="1"/>
</dbReference>
<gene>
    <name evidence="3" type="ordered locus">Snas_3102</name>
</gene>
<dbReference type="Gene3D" id="3.40.190.150">
    <property type="entry name" value="Bordetella uptake gene, domain 1"/>
    <property type="match status" value="1"/>
</dbReference>
<dbReference type="InterPro" id="IPR042100">
    <property type="entry name" value="Bug_dom1"/>
</dbReference>
<organism evidence="3 4">
    <name type="scientific">Stackebrandtia nassauensis (strain DSM 44728 / CIP 108903 / NRRL B-16338 / NBRC 102104 / LLR-40K-21)</name>
    <dbReference type="NCBI Taxonomy" id="446470"/>
    <lineage>
        <taxon>Bacteria</taxon>
        <taxon>Bacillati</taxon>
        <taxon>Actinomycetota</taxon>
        <taxon>Actinomycetes</taxon>
        <taxon>Glycomycetales</taxon>
        <taxon>Glycomycetaceae</taxon>
        <taxon>Stackebrandtia</taxon>
    </lineage>
</organism>
<comment type="similarity">
    <text evidence="1">Belongs to the UPF0065 (bug) family.</text>
</comment>
<dbReference type="eggNOG" id="COG3181">
    <property type="taxonomic scope" value="Bacteria"/>
</dbReference>
<evidence type="ECO:0000313" key="3">
    <source>
        <dbReference type="EMBL" id="ADD42773.1"/>
    </source>
</evidence>
<reference evidence="3 4" key="1">
    <citation type="journal article" date="2009" name="Stand. Genomic Sci.">
        <title>Complete genome sequence of Stackebrandtia nassauensis type strain (LLR-40K-21).</title>
        <authorList>
            <person name="Munk C."/>
            <person name="Lapidus A."/>
            <person name="Copeland A."/>
            <person name="Jando M."/>
            <person name="Mayilraj S."/>
            <person name="Glavina Del Rio T."/>
            <person name="Nolan M."/>
            <person name="Chen F."/>
            <person name="Lucas S."/>
            <person name="Tice H."/>
            <person name="Cheng J.F."/>
            <person name="Han C."/>
            <person name="Detter J.C."/>
            <person name="Bruce D."/>
            <person name="Goodwin L."/>
            <person name="Chain P."/>
            <person name="Pitluck S."/>
            <person name="Goker M."/>
            <person name="Ovchinikova G."/>
            <person name="Pati A."/>
            <person name="Ivanova N."/>
            <person name="Mavromatis K."/>
            <person name="Chen A."/>
            <person name="Palaniappan K."/>
            <person name="Land M."/>
            <person name="Hauser L."/>
            <person name="Chang Y.J."/>
            <person name="Jeffries C.D."/>
            <person name="Bristow J."/>
            <person name="Eisen J.A."/>
            <person name="Markowitz V."/>
            <person name="Hugenholtz P."/>
            <person name="Kyrpides N.C."/>
            <person name="Klenk H.P."/>
        </authorList>
    </citation>
    <scope>NUCLEOTIDE SEQUENCE [LARGE SCALE GENOMIC DNA]</scope>
    <source>
        <strain evidence="4">DSM 44728 / CIP 108903 / NRRL B-16338 / NBRC 102104 / LLR-40K-21</strain>
    </source>
</reference>
<proteinExistence type="inferred from homology"/>
<dbReference type="InterPro" id="IPR006311">
    <property type="entry name" value="TAT_signal"/>
</dbReference>
<dbReference type="CDD" id="cd07012">
    <property type="entry name" value="PBP2_Bug_TTT"/>
    <property type="match status" value="1"/>
</dbReference>
<dbReference type="SUPFAM" id="SSF53850">
    <property type="entry name" value="Periplasmic binding protein-like II"/>
    <property type="match status" value="1"/>
</dbReference>
<dbReference type="PROSITE" id="PS51318">
    <property type="entry name" value="TAT"/>
    <property type="match status" value="1"/>
</dbReference>
<sequence>MSNSTKASTPKGFSRRSVLTLAGASLLPLGAAACGTGAGDDYPSKTVRIMAPANKGGGWDLTARALQEAMTKAKIADDAEVYNVKSVAGTAGLKQFVKKAHGNPYELMVMGLVMVAGIIDQQSSTGMSHVTPIATLTYEQEVICVHKDSPYKTIDELMEGLKSEKSKLIWGGGSKGGTDEVVALLLAQAAGADPKDVKYIGDSGGGDSIKDLMNGDLDVAISGPSEYTEQIKNGDFRALAVTGTEAIDTGAGETKTLTDLGYKVEVLNWRGIVAPKGINDDQKKDITKLITDTVGTKEWKAKVDKEGWTPMVKTGEKCDTYFDDENARVTKIFDEVGR</sequence>